<feature type="compositionally biased region" description="Polar residues" evidence="1">
    <location>
        <begin position="679"/>
        <end position="692"/>
    </location>
</feature>
<feature type="compositionally biased region" description="Polar residues" evidence="1">
    <location>
        <begin position="620"/>
        <end position="635"/>
    </location>
</feature>
<feature type="compositionally biased region" description="Polar residues" evidence="1">
    <location>
        <begin position="298"/>
        <end position="310"/>
    </location>
</feature>
<feature type="region of interest" description="Disordered" evidence="1">
    <location>
        <begin position="1184"/>
        <end position="1210"/>
    </location>
</feature>
<feature type="compositionally biased region" description="Pro residues" evidence="1">
    <location>
        <begin position="1308"/>
        <end position="1327"/>
    </location>
</feature>
<feature type="region of interest" description="Disordered" evidence="1">
    <location>
        <begin position="706"/>
        <end position="750"/>
    </location>
</feature>
<gene>
    <name evidence="2" type="ORF">NESM_000706700</name>
</gene>
<dbReference type="Proteomes" id="UP001430356">
    <property type="component" value="Unassembled WGS sequence"/>
</dbReference>
<feature type="compositionally biased region" description="Low complexity" evidence="1">
    <location>
        <begin position="841"/>
        <end position="870"/>
    </location>
</feature>
<feature type="compositionally biased region" description="Polar residues" evidence="1">
    <location>
        <begin position="110"/>
        <end position="124"/>
    </location>
</feature>
<proteinExistence type="predicted"/>
<feature type="compositionally biased region" description="Low complexity" evidence="1">
    <location>
        <begin position="1330"/>
        <end position="1343"/>
    </location>
</feature>
<feature type="region of interest" description="Disordered" evidence="1">
    <location>
        <begin position="527"/>
        <end position="557"/>
    </location>
</feature>
<evidence type="ECO:0000313" key="3">
    <source>
        <dbReference type="Proteomes" id="UP001430356"/>
    </source>
</evidence>
<dbReference type="EMBL" id="JAECZO010000110">
    <property type="protein sequence ID" value="KAK7197565.1"/>
    <property type="molecule type" value="Genomic_DNA"/>
</dbReference>
<feature type="region of interest" description="Disordered" evidence="1">
    <location>
        <begin position="389"/>
        <end position="467"/>
    </location>
</feature>
<keyword evidence="3" id="KW-1185">Reference proteome</keyword>
<feature type="region of interest" description="Disordered" evidence="1">
    <location>
        <begin position="828"/>
        <end position="876"/>
    </location>
</feature>
<feature type="region of interest" description="Disordered" evidence="1">
    <location>
        <begin position="331"/>
        <end position="375"/>
    </location>
</feature>
<feature type="compositionally biased region" description="Basic residues" evidence="1">
    <location>
        <begin position="1390"/>
        <end position="1406"/>
    </location>
</feature>
<protein>
    <submittedName>
        <fullName evidence="2">Uncharacterized protein</fullName>
    </submittedName>
</protein>
<feature type="compositionally biased region" description="Low complexity" evidence="1">
    <location>
        <begin position="1558"/>
        <end position="1570"/>
    </location>
</feature>
<feature type="region of interest" description="Disordered" evidence="1">
    <location>
        <begin position="594"/>
        <end position="692"/>
    </location>
</feature>
<feature type="compositionally biased region" description="Basic and acidic residues" evidence="1">
    <location>
        <begin position="737"/>
        <end position="750"/>
    </location>
</feature>
<feature type="region of interest" description="Disordered" evidence="1">
    <location>
        <begin position="218"/>
        <end position="247"/>
    </location>
</feature>
<feature type="compositionally biased region" description="Low complexity" evidence="1">
    <location>
        <begin position="903"/>
        <end position="920"/>
    </location>
</feature>
<feature type="compositionally biased region" description="Low complexity" evidence="1">
    <location>
        <begin position="286"/>
        <end position="297"/>
    </location>
</feature>
<feature type="compositionally biased region" description="Low complexity" evidence="1">
    <location>
        <begin position="1517"/>
        <end position="1538"/>
    </location>
</feature>
<feature type="region of interest" description="Disordered" evidence="1">
    <location>
        <begin position="1303"/>
        <end position="1439"/>
    </location>
</feature>
<feature type="region of interest" description="Disordered" evidence="1">
    <location>
        <begin position="286"/>
        <end position="319"/>
    </location>
</feature>
<reference evidence="2 3" key="1">
    <citation type="journal article" date="2021" name="MBio">
        <title>A New Model Trypanosomatid, Novymonas esmeraldas: Genomic Perception of Its 'Candidatus Pandoraea novymonadis' Endosymbiont.</title>
        <authorList>
            <person name="Zakharova A."/>
            <person name="Saura A."/>
            <person name="Butenko A."/>
            <person name="Podesvova L."/>
            <person name="Warmusova S."/>
            <person name="Kostygov A.Y."/>
            <person name="Nenarokova A."/>
            <person name="Lukes J."/>
            <person name="Opperdoes F.R."/>
            <person name="Yurchenko V."/>
        </authorList>
    </citation>
    <scope>NUCLEOTIDE SEQUENCE [LARGE SCALE GENOMIC DNA]</scope>
    <source>
        <strain evidence="2 3">E262AT.01</strain>
    </source>
</reference>
<feature type="compositionally biased region" description="Polar residues" evidence="1">
    <location>
        <begin position="720"/>
        <end position="735"/>
    </location>
</feature>
<feature type="compositionally biased region" description="Pro residues" evidence="1">
    <location>
        <begin position="1593"/>
        <end position="1603"/>
    </location>
</feature>
<name>A0AAW0EUX2_9TRYP</name>
<sequence length="1708" mass="174257">MAYSEVRRPMPHLRLPADYLFNPLYLIPTERRASPAVGDGAVVVTAAPHDPSHTVVPCSTYLHCPLHFTPVSSHATPVRSRSDQRGSGERRPTRTPGGGSSSSTPHVGANASSVRRASPHTSGATPLRRRGQVIAHEAAAWQRRAPVEYLEEAESPITTGRGGDTSILRPTRATQLRDDHVQHSIEERDEAATNIFHMPTAQRQRHALPTVLFASSSFATPTRRRSSSAAAASASSPRSTRASQLRHVAAAQRIEELERCRVAEAAAAAQEEVEEAVIAAGTSSLAQAQPVGAGAQPRRSQTRSAAQHTPASAIPQEKWRSAAVAHIDTRETAAESPVLEAPAPLSRPRQQRHRPHTAALVSHRSADDTAGNGSAATAAAAAASLAASARVSTARPSSRHRDRTVPREADLPSPAPTWRSRSTASHRTPSRSVTTASTHAVSSPEPAQGSSTTPSTPAAAAAAVSPPVEITEVRMTPEDGELPARLGPLTSSSESSIMFTVSPAQGGDIAGVHPPEVRREWLPVPTQTSQLHDGHDESDESAPELLHTSRSLSERSPVGHVLDHEPADVALSCADGGEVVPSVPTAPAAAAVVRLSSPSPTSPPPASAAAASPVRDEVQSRASASHASSGMSTVDSWPDKAGGEDEAEETSSAADASPPPTPSHSVERHTRNAHAESPLLSTAGASVRGETSSTLVDAAPAAIVAASPASRETTVERQCDSTALRDSQRASSGTDRGSAEHVRRPVAHDAATDLVVGATLRDADADSAHSRGGSAMSASASFASIDSYHTDTTPDLDVCAGGPADAGESPDSAARQAELLRRCRAGTLASAAPPTHGARGDAGASSRSSSAAPVSSGAGPAGRASSHGHGTPCHRVEEPLSPLLLWRASHDVTTAHSTVSPTALSMRSDASRSARGGASGALASGDVSALSPWCLPVPPTNYSHAAAAWSARQRTTRTAERTTEWGGSDHRTWQQLRAGAVVPPPPPPPYQPRMDGPVWKTAVDSLRLPHLQESGGGPSSPPSAAPATSAAAAAEARAKSSSSSSADCGAAGVHGAGRTADARRGAASVAVAVPLQAGAGAAPPPPTAEPAAMPEALLSAAETAQTVTTGPALPPQRCAPGPTHHDAPWHRDVRRYTIGGGERRAAAAPAVVDSAASQPSLPVSHITAPAPVVHAAWNVAESSGAARPESSSSVSPRSQTGAPVEVTEEEEVRAAAVATEDAAAGAAVLADVAASCPAAPRAGVRNAVSGLRKSAKAVDACVVQPHVAATRSVETCATASCPAPPPPCSAADGAARDGDACARLPAATAPPPPPAPPQPSLPLTPRPRTPELTSATASTLPTAHGSFSLPATETERSPLEPCQRNSDGGGEDSADGAPRSHAPTPLSSRLPRRQRRPSTPPHHHSAHAAVAAISGAERRSSGAPSAQSFSRSDASTRSLNGAVVDFHTALYVLERASESEEEETVEDRECVAQEEAGGPPSADVTHELAAPPPPRSQHESSVDSSTSAEAEATVGARLPLLFSSASSSFATTPTARSRSMSKSLGRSDVPPPQDGAEAAVVDASGADTAAAGGGGGDAVAAVREATAGDDEGTPPPPASPSPPAVAVAVAVAVPATVEAASAVHELVSSPSRPPSPVPGSDFHMTRSLVSEQVAWSAGTWVDRERASASPDHAEVGGAAERGLDVLRSLTRSAPTVPLTRVKYVHIDL</sequence>
<evidence type="ECO:0000313" key="2">
    <source>
        <dbReference type="EMBL" id="KAK7197565.1"/>
    </source>
</evidence>
<feature type="compositionally biased region" description="Low complexity" evidence="1">
    <location>
        <begin position="450"/>
        <end position="467"/>
    </location>
</feature>
<feature type="compositionally biased region" description="Basic and acidic residues" evidence="1">
    <location>
        <begin position="665"/>
        <end position="674"/>
    </location>
</feature>
<feature type="region of interest" description="Disordered" evidence="1">
    <location>
        <begin position="72"/>
        <end position="131"/>
    </location>
</feature>
<organism evidence="2 3">
    <name type="scientific">Novymonas esmeraldas</name>
    <dbReference type="NCBI Taxonomy" id="1808958"/>
    <lineage>
        <taxon>Eukaryota</taxon>
        <taxon>Discoba</taxon>
        <taxon>Euglenozoa</taxon>
        <taxon>Kinetoplastea</taxon>
        <taxon>Metakinetoplastina</taxon>
        <taxon>Trypanosomatida</taxon>
        <taxon>Trypanosomatidae</taxon>
        <taxon>Novymonas</taxon>
    </lineage>
</organism>
<feature type="compositionally biased region" description="Low complexity" evidence="1">
    <location>
        <begin position="430"/>
        <end position="443"/>
    </location>
</feature>
<accession>A0AAW0EUX2</accession>
<evidence type="ECO:0000256" key="1">
    <source>
        <dbReference type="SAM" id="MobiDB-lite"/>
    </source>
</evidence>
<feature type="compositionally biased region" description="Basic and acidic residues" evidence="1">
    <location>
        <begin position="80"/>
        <end position="92"/>
    </location>
</feature>
<feature type="compositionally biased region" description="Low complexity" evidence="1">
    <location>
        <begin position="1184"/>
        <end position="1205"/>
    </location>
</feature>
<feature type="region of interest" description="Disordered" evidence="1">
    <location>
        <begin position="895"/>
        <end position="920"/>
    </location>
</feature>
<feature type="compositionally biased region" description="Low complexity" evidence="1">
    <location>
        <begin position="218"/>
        <end position="243"/>
    </location>
</feature>
<feature type="region of interest" description="Disordered" evidence="1">
    <location>
        <begin position="1455"/>
        <end position="1603"/>
    </location>
</feature>
<feature type="compositionally biased region" description="Polar residues" evidence="1">
    <location>
        <begin position="1422"/>
        <end position="1439"/>
    </location>
</feature>
<comment type="caution">
    <text evidence="2">The sequence shown here is derived from an EMBL/GenBank/DDBJ whole genome shotgun (WGS) entry which is preliminary data.</text>
</comment>
<feature type="region of interest" description="Disordered" evidence="1">
    <location>
        <begin position="1102"/>
        <end position="1129"/>
    </location>
</feature>
<feature type="compositionally biased region" description="Low complexity" evidence="1">
    <location>
        <begin position="1025"/>
        <end position="1056"/>
    </location>
</feature>
<feature type="region of interest" description="Disordered" evidence="1">
    <location>
        <begin position="1009"/>
        <end position="1056"/>
    </location>
</feature>